<evidence type="ECO:0000256" key="13">
    <source>
        <dbReference type="ARBA" id="ARBA00023204"/>
    </source>
</evidence>
<reference evidence="17 18" key="1">
    <citation type="journal article" date="2015" name="Nature">
        <title>rRNA introns, odd ribosomes, and small enigmatic genomes across a large radiation of phyla.</title>
        <authorList>
            <person name="Brown C.T."/>
            <person name="Hug L.A."/>
            <person name="Thomas B.C."/>
            <person name="Sharon I."/>
            <person name="Castelle C.J."/>
            <person name="Singh A."/>
            <person name="Wilkins M.J."/>
            <person name="Williams K.H."/>
            <person name="Banfield J.F."/>
        </authorList>
    </citation>
    <scope>NUCLEOTIDE SEQUENCE [LARGE SCALE GENOMIC DNA]</scope>
</reference>
<dbReference type="InterPro" id="IPR043128">
    <property type="entry name" value="Rev_trsase/Diguanyl_cyclase"/>
</dbReference>
<dbReference type="InterPro" id="IPR043502">
    <property type="entry name" value="DNA/RNA_pol_sf"/>
</dbReference>
<feature type="site" description="Substrate discrimination" evidence="15">
    <location>
        <position position="15"/>
    </location>
</feature>
<comment type="function">
    <text evidence="15">Poorly processive, error-prone DNA polymerase involved in untargeted mutagenesis. Copies undamaged DNA at stalled replication forks, which arise in vivo from mismatched or misaligned primer ends. These misaligned primers can be extended by PolIV. Exhibits no 3'-5' exonuclease (proofreading) activity. May be involved in translesional synthesis, in conjunction with the beta clamp from PolIII.</text>
</comment>
<keyword evidence="6 15" id="KW-0548">Nucleotidyltransferase</keyword>
<dbReference type="InterPro" id="IPR053848">
    <property type="entry name" value="IMS_HHH_1"/>
</dbReference>
<dbReference type="GO" id="GO:0003684">
    <property type="term" value="F:damaged DNA binding"/>
    <property type="evidence" value="ECO:0007669"/>
    <property type="project" value="InterPro"/>
</dbReference>
<keyword evidence="13 15" id="KW-0234">DNA repair</keyword>
<dbReference type="GO" id="GO:0042276">
    <property type="term" value="P:error-prone translesion synthesis"/>
    <property type="evidence" value="ECO:0007669"/>
    <property type="project" value="TreeGrafter"/>
</dbReference>
<dbReference type="InterPro" id="IPR036775">
    <property type="entry name" value="DNA_pol_Y-fam_lit_finger_sf"/>
</dbReference>
<dbReference type="Gene3D" id="1.10.150.20">
    <property type="entry name" value="5' to 3' exonuclease, C-terminal subdomain"/>
    <property type="match status" value="1"/>
</dbReference>
<organism evidence="17 18">
    <name type="scientific">Candidatus Wolfebacteria bacterium GW2011_GWC1_37_10</name>
    <dbReference type="NCBI Taxonomy" id="1619010"/>
    <lineage>
        <taxon>Bacteria</taxon>
        <taxon>Candidatus Wolfeibacteriota</taxon>
    </lineage>
</organism>
<dbReference type="CDD" id="cd03586">
    <property type="entry name" value="PolY_Pol_IV_kappa"/>
    <property type="match status" value="1"/>
</dbReference>
<comment type="subcellular location">
    <subcellularLocation>
        <location evidence="1 15">Cytoplasm</location>
    </subcellularLocation>
</comment>
<dbReference type="PATRIC" id="fig|1619010.3.peg.518"/>
<evidence type="ECO:0000256" key="2">
    <source>
        <dbReference type="ARBA" id="ARBA00010945"/>
    </source>
</evidence>
<evidence type="ECO:0000256" key="5">
    <source>
        <dbReference type="ARBA" id="ARBA00022679"/>
    </source>
</evidence>
<evidence type="ECO:0000313" key="18">
    <source>
        <dbReference type="Proteomes" id="UP000034044"/>
    </source>
</evidence>
<evidence type="ECO:0000256" key="6">
    <source>
        <dbReference type="ARBA" id="ARBA00022695"/>
    </source>
</evidence>
<dbReference type="Proteomes" id="UP000034044">
    <property type="component" value="Unassembled WGS sequence"/>
</dbReference>
<dbReference type="PROSITE" id="PS50173">
    <property type="entry name" value="UMUC"/>
    <property type="match status" value="1"/>
</dbReference>
<dbReference type="GO" id="GO:0006261">
    <property type="term" value="P:DNA-templated DNA replication"/>
    <property type="evidence" value="ECO:0007669"/>
    <property type="project" value="UniProtKB-UniRule"/>
</dbReference>
<comment type="catalytic activity">
    <reaction evidence="14 15">
        <text>DNA(n) + a 2'-deoxyribonucleoside 5'-triphosphate = DNA(n+1) + diphosphate</text>
        <dbReference type="Rhea" id="RHEA:22508"/>
        <dbReference type="Rhea" id="RHEA-COMP:17339"/>
        <dbReference type="Rhea" id="RHEA-COMP:17340"/>
        <dbReference type="ChEBI" id="CHEBI:33019"/>
        <dbReference type="ChEBI" id="CHEBI:61560"/>
        <dbReference type="ChEBI" id="CHEBI:173112"/>
        <dbReference type="EC" id="2.7.7.7"/>
    </reaction>
</comment>
<comment type="cofactor">
    <cofactor evidence="15">
        <name>Mg(2+)</name>
        <dbReference type="ChEBI" id="CHEBI:18420"/>
    </cofactor>
    <text evidence="15">Binds 2 magnesium ions per subunit.</text>
</comment>
<evidence type="ECO:0000256" key="8">
    <source>
        <dbReference type="ARBA" id="ARBA00022723"/>
    </source>
</evidence>
<dbReference type="AlphaFoldDB" id="A0A0G0IBK3"/>
<keyword evidence="7 15" id="KW-0235">DNA replication</keyword>
<evidence type="ECO:0000256" key="4">
    <source>
        <dbReference type="ARBA" id="ARBA00022490"/>
    </source>
</evidence>
<dbReference type="EC" id="2.7.7.7" evidence="15"/>
<dbReference type="GO" id="GO:0003887">
    <property type="term" value="F:DNA-directed DNA polymerase activity"/>
    <property type="evidence" value="ECO:0007669"/>
    <property type="project" value="UniProtKB-UniRule"/>
</dbReference>
<keyword evidence="10 15" id="KW-0460">Magnesium</keyword>
<evidence type="ECO:0000256" key="14">
    <source>
        <dbReference type="ARBA" id="ARBA00049244"/>
    </source>
</evidence>
<keyword evidence="11 15" id="KW-0239">DNA-directed DNA polymerase</keyword>
<dbReference type="GO" id="GO:0006281">
    <property type="term" value="P:DNA repair"/>
    <property type="evidence" value="ECO:0007669"/>
    <property type="project" value="UniProtKB-UniRule"/>
</dbReference>
<evidence type="ECO:0000256" key="3">
    <source>
        <dbReference type="ARBA" id="ARBA00022457"/>
    </source>
</evidence>
<evidence type="ECO:0000256" key="9">
    <source>
        <dbReference type="ARBA" id="ARBA00022763"/>
    </source>
</evidence>
<dbReference type="Pfam" id="PF00817">
    <property type="entry name" value="IMS"/>
    <property type="match status" value="1"/>
</dbReference>
<comment type="subunit">
    <text evidence="15">Monomer.</text>
</comment>
<keyword evidence="4 15" id="KW-0963">Cytoplasm</keyword>
<keyword evidence="3 15" id="KW-0515">Mutator protein</keyword>
<keyword evidence="12 15" id="KW-0238">DNA-binding</keyword>
<dbReference type="Pfam" id="PF11799">
    <property type="entry name" value="IMS_C"/>
    <property type="match status" value="1"/>
</dbReference>
<sequence length="367" mass="41599">MEKRIIAHLDMDAFFAAVEEREKPHLKGLPIVVGSDPMEGKGRGVVSTANYLARKYGIHSALPIARAWQFSQSAKKEGKPEVVFLEPNIKKYSGVSQKIFEIIRKYSLQVEESSIDEAYFDLSFVKSFKQAESICQKIKNEIKEKEKLTASIGIGPNKLIAKLASDFQKPDGLTVIGTDDKKKCTELVEIFLNPLPIRKIPGIGPKTEIVLKNKGINFVKDLKNLSKEKLKEMLGKWGADLYDMARGRDNSPIIEEYEIKSIGEQETFLKDTKDAGFLFQKLNELAENIINRFNQGDFRKFKAITLTVRFADFETKTSSKTLSKPINSLDNLKFEALKLLTPFLSAQKNPRKKLIRLIGLRIEKLEK</sequence>
<dbReference type="InterPro" id="IPR001126">
    <property type="entry name" value="UmuC"/>
</dbReference>
<dbReference type="InterPro" id="IPR050116">
    <property type="entry name" value="DNA_polymerase-Y"/>
</dbReference>
<feature type="active site" evidence="15">
    <location>
        <position position="117"/>
    </location>
</feature>
<dbReference type="Gene3D" id="3.40.1170.60">
    <property type="match status" value="1"/>
</dbReference>
<dbReference type="InterPro" id="IPR017961">
    <property type="entry name" value="DNA_pol_Y-fam_little_finger"/>
</dbReference>
<dbReference type="EMBL" id="LBSR01000017">
    <property type="protein sequence ID" value="KKQ21589.1"/>
    <property type="molecule type" value="Genomic_DNA"/>
</dbReference>
<dbReference type="PANTHER" id="PTHR11076">
    <property type="entry name" value="DNA REPAIR POLYMERASE UMUC / TRANSFERASE FAMILY MEMBER"/>
    <property type="match status" value="1"/>
</dbReference>
<evidence type="ECO:0000256" key="11">
    <source>
        <dbReference type="ARBA" id="ARBA00022932"/>
    </source>
</evidence>
<evidence type="ECO:0000313" key="17">
    <source>
        <dbReference type="EMBL" id="KKQ21589.1"/>
    </source>
</evidence>
<dbReference type="FunFam" id="3.30.1490.100:FF:000004">
    <property type="entry name" value="DNA polymerase IV"/>
    <property type="match status" value="1"/>
</dbReference>
<dbReference type="Gene3D" id="3.30.1490.100">
    <property type="entry name" value="DNA polymerase, Y-family, little finger domain"/>
    <property type="match status" value="1"/>
</dbReference>
<proteinExistence type="inferred from homology"/>
<dbReference type="GO" id="GO:0000287">
    <property type="term" value="F:magnesium ion binding"/>
    <property type="evidence" value="ECO:0007669"/>
    <property type="project" value="UniProtKB-UniRule"/>
</dbReference>
<dbReference type="Gene3D" id="3.30.70.270">
    <property type="match status" value="1"/>
</dbReference>
<dbReference type="SUPFAM" id="SSF100879">
    <property type="entry name" value="Lesion bypass DNA polymerase (Y-family), little finger domain"/>
    <property type="match status" value="1"/>
</dbReference>
<keyword evidence="5 15" id="KW-0808">Transferase</keyword>
<feature type="domain" description="UmuC" evidence="16">
    <location>
        <begin position="6"/>
        <end position="204"/>
    </location>
</feature>
<name>A0A0G0IBK3_9BACT</name>
<accession>A0A0G0IBK3</accession>
<evidence type="ECO:0000256" key="15">
    <source>
        <dbReference type="HAMAP-Rule" id="MF_01113"/>
    </source>
</evidence>
<evidence type="ECO:0000256" key="10">
    <source>
        <dbReference type="ARBA" id="ARBA00022842"/>
    </source>
</evidence>
<evidence type="ECO:0000259" key="16">
    <source>
        <dbReference type="PROSITE" id="PS50173"/>
    </source>
</evidence>
<evidence type="ECO:0000256" key="7">
    <source>
        <dbReference type="ARBA" id="ARBA00022705"/>
    </source>
</evidence>
<evidence type="ECO:0000256" key="1">
    <source>
        <dbReference type="ARBA" id="ARBA00004496"/>
    </source>
</evidence>
<dbReference type="GO" id="GO:0005737">
    <property type="term" value="C:cytoplasm"/>
    <property type="evidence" value="ECO:0007669"/>
    <property type="project" value="UniProtKB-SubCell"/>
</dbReference>
<gene>
    <name evidence="15" type="primary">dinB</name>
    <name evidence="17" type="ORF">US36_C0017G0007</name>
</gene>
<dbReference type="HAMAP" id="MF_01113">
    <property type="entry name" value="DNApol_IV"/>
    <property type="match status" value="1"/>
</dbReference>
<dbReference type="Pfam" id="PF21999">
    <property type="entry name" value="IMS_HHH_1"/>
    <property type="match status" value="1"/>
</dbReference>
<comment type="similarity">
    <text evidence="2 15">Belongs to the DNA polymerase type-Y family.</text>
</comment>
<dbReference type="SUPFAM" id="SSF56672">
    <property type="entry name" value="DNA/RNA polymerases"/>
    <property type="match status" value="1"/>
</dbReference>
<dbReference type="PANTHER" id="PTHR11076:SF33">
    <property type="entry name" value="DNA POLYMERASE KAPPA"/>
    <property type="match status" value="1"/>
</dbReference>
<feature type="binding site" evidence="15">
    <location>
        <position position="10"/>
    </location>
    <ligand>
        <name>Mg(2+)</name>
        <dbReference type="ChEBI" id="CHEBI:18420"/>
    </ligand>
</feature>
<feature type="binding site" evidence="15">
    <location>
        <position position="116"/>
    </location>
    <ligand>
        <name>Mg(2+)</name>
        <dbReference type="ChEBI" id="CHEBI:18420"/>
    </ligand>
</feature>
<comment type="caution">
    <text evidence="17">The sequence shown here is derived from an EMBL/GenBank/DDBJ whole genome shotgun (WGS) entry which is preliminary data.</text>
</comment>
<evidence type="ECO:0000256" key="12">
    <source>
        <dbReference type="ARBA" id="ARBA00023125"/>
    </source>
</evidence>
<protein>
    <recommendedName>
        <fullName evidence="15">DNA polymerase IV</fullName>
        <shortName evidence="15">Pol IV</shortName>
        <ecNumber evidence="15">2.7.7.7</ecNumber>
    </recommendedName>
</protein>
<keyword evidence="9 15" id="KW-0227">DNA damage</keyword>
<dbReference type="NCBIfam" id="NF002677">
    <property type="entry name" value="PRK02406.1"/>
    <property type="match status" value="1"/>
</dbReference>
<dbReference type="InterPro" id="IPR022880">
    <property type="entry name" value="DNApol_IV"/>
</dbReference>
<keyword evidence="8 15" id="KW-0479">Metal-binding</keyword>